<reference evidence="45" key="3">
    <citation type="submission" date="2025-09" db="UniProtKB">
        <authorList>
            <consortium name="Ensembl"/>
        </authorList>
    </citation>
    <scope>IDENTIFICATION</scope>
    <source>
        <strain evidence="45">breed Abyssinian</strain>
    </source>
</reference>
<evidence type="ECO:0000256" key="25">
    <source>
        <dbReference type="ARBA" id="ARBA00047297"/>
    </source>
</evidence>
<evidence type="ECO:0000256" key="29">
    <source>
        <dbReference type="ARBA" id="ARBA00048136"/>
    </source>
</evidence>
<evidence type="ECO:0000256" key="23">
    <source>
        <dbReference type="ARBA" id="ARBA00044314"/>
    </source>
</evidence>
<comment type="subunit">
    <text evidence="6">Homodimer; disulfide-linked.</text>
</comment>
<dbReference type="PANTHER" id="PTHR11782:SF32">
    <property type="entry name" value="ECTONUCLEOSIDE TRIPHOSPHATE DIPHOSPHOHYDROLASE 1"/>
    <property type="match status" value="1"/>
</dbReference>
<evidence type="ECO:0000256" key="28">
    <source>
        <dbReference type="ARBA" id="ARBA00047940"/>
    </source>
</evidence>
<dbReference type="Proteomes" id="UP000823872">
    <property type="component" value="Chromosome D2"/>
</dbReference>
<keyword evidence="17" id="KW-0325">Glycoprotein</keyword>
<comment type="catalytic activity">
    <reaction evidence="29">
        <text>CDP + H2O = CMP + phosphate + H(+)</text>
        <dbReference type="Rhea" id="RHEA:64880"/>
        <dbReference type="ChEBI" id="CHEBI:15377"/>
        <dbReference type="ChEBI" id="CHEBI:15378"/>
        <dbReference type="ChEBI" id="CHEBI:43474"/>
        <dbReference type="ChEBI" id="CHEBI:58069"/>
        <dbReference type="ChEBI" id="CHEBI:60377"/>
    </reaction>
    <physiologicalReaction direction="left-to-right" evidence="29">
        <dbReference type="Rhea" id="RHEA:64881"/>
    </physiologicalReaction>
</comment>
<keyword evidence="15 44" id="KW-0472">Membrane</keyword>
<evidence type="ECO:0000256" key="30">
    <source>
        <dbReference type="ARBA" id="ARBA00048153"/>
    </source>
</evidence>
<evidence type="ECO:0000256" key="31">
    <source>
        <dbReference type="ARBA" id="ARBA00048279"/>
    </source>
</evidence>
<comment type="catalytic activity">
    <reaction evidence="42">
        <text>ADP + H2O = AMP + phosphate + H(+)</text>
        <dbReference type="Rhea" id="RHEA:61436"/>
        <dbReference type="ChEBI" id="CHEBI:15377"/>
        <dbReference type="ChEBI" id="CHEBI:15378"/>
        <dbReference type="ChEBI" id="CHEBI:43474"/>
        <dbReference type="ChEBI" id="CHEBI:456215"/>
        <dbReference type="ChEBI" id="CHEBI:456216"/>
    </reaction>
    <physiologicalReaction direction="left-to-right" evidence="42">
        <dbReference type="Rhea" id="RHEA:61437"/>
    </physiologicalReaction>
</comment>
<dbReference type="Pfam" id="PF01150">
    <property type="entry name" value="GDA1_CD39"/>
    <property type="match status" value="1"/>
</dbReference>
<evidence type="ECO:0000256" key="4">
    <source>
        <dbReference type="ARBA" id="ARBA00004345"/>
    </source>
</evidence>
<comment type="cofactor">
    <cofactor evidence="1">
        <name>Ca(2+)</name>
        <dbReference type="ChEBI" id="CHEBI:29108"/>
    </cofactor>
</comment>
<comment type="catalytic activity">
    <reaction evidence="27">
        <text>ITP + 2 H2O = IMP + 2 phosphate + 2 H(+)</text>
        <dbReference type="Rhea" id="RHEA:77735"/>
        <dbReference type="ChEBI" id="CHEBI:15377"/>
        <dbReference type="ChEBI" id="CHEBI:15378"/>
        <dbReference type="ChEBI" id="CHEBI:43474"/>
        <dbReference type="ChEBI" id="CHEBI:58053"/>
        <dbReference type="ChEBI" id="CHEBI:61402"/>
    </reaction>
    <physiologicalReaction direction="left-to-right" evidence="27">
        <dbReference type="Rhea" id="RHEA:77736"/>
    </physiologicalReaction>
</comment>
<evidence type="ECO:0000256" key="43">
    <source>
        <dbReference type="RuleBase" id="RU003833"/>
    </source>
</evidence>
<proteinExistence type="inferred from homology"/>
<comment type="catalytic activity">
    <reaction evidence="37">
        <text>ITP + H2O = IDP + phosphate + H(+)</text>
        <dbReference type="Rhea" id="RHEA:28330"/>
        <dbReference type="ChEBI" id="CHEBI:15377"/>
        <dbReference type="ChEBI" id="CHEBI:15378"/>
        <dbReference type="ChEBI" id="CHEBI:43474"/>
        <dbReference type="ChEBI" id="CHEBI:58280"/>
        <dbReference type="ChEBI" id="CHEBI:61402"/>
    </reaction>
    <physiologicalReaction direction="left-to-right" evidence="37">
        <dbReference type="Rhea" id="RHEA:28331"/>
    </physiologicalReaction>
</comment>
<organism evidence="45 46">
    <name type="scientific">Felis catus</name>
    <name type="common">Cat</name>
    <name type="synonym">Felis silvestris catus</name>
    <dbReference type="NCBI Taxonomy" id="9685"/>
    <lineage>
        <taxon>Eukaryota</taxon>
        <taxon>Metazoa</taxon>
        <taxon>Chordata</taxon>
        <taxon>Craniata</taxon>
        <taxon>Vertebrata</taxon>
        <taxon>Euteleostomi</taxon>
        <taxon>Mammalia</taxon>
        <taxon>Eutheria</taxon>
        <taxon>Laurasiatheria</taxon>
        <taxon>Carnivora</taxon>
        <taxon>Feliformia</taxon>
        <taxon>Felidae</taxon>
        <taxon>Felinae</taxon>
        <taxon>Felis</taxon>
    </lineage>
</organism>
<dbReference type="EC" id="3.6.1.5" evidence="7"/>
<evidence type="ECO:0000256" key="7">
    <source>
        <dbReference type="ARBA" id="ARBA00012148"/>
    </source>
</evidence>
<evidence type="ECO:0000313" key="45">
    <source>
        <dbReference type="Ensembl" id="ENSFCTP00005014554.1"/>
    </source>
</evidence>
<comment type="similarity">
    <text evidence="5 43">Belongs to the GDA1/CD39 NTPase family.</text>
</comment>
<comment type="catalytic activity">
    <reaction evidence="26">
        <text>UTP + H2O = UDP + phosphate + H(+)</text>
        <dbReference type="Rhea" id="RHEA:64900"/>
        <dbReference type="ChEBI" id="CHEBI:15377"/>
        <dbReference type="ChEBI" id="CHEBI:15378"/>
        <dbReference type="ChEBI" id="CHEBI:43474"/>
        <dbReference type="ChEBI" id="CHEBI:46398"/>
        <dbReference type="ChEBI" id="CHEBI:58223"/>
    </reaction>
    <physiologicalReaction direction="left-to-right" evidence="26">
        <dbReference type="Rhea" id="RHEA:64901"/>
    </physiologicalReaction>
</comment>
<evidence type="ECO:0000256" key="12">
    <source>
        <dbReference type="ARBA" id="ARBA00022840"/>
    </source>
</evidence>
<comment type="catalytic activity">
    <reaction evidence="39">
        <text>GTP + 2 H2O = GMP + 2 phosphate + 2 H(+)</text>
        <dbReference type="Rhea" id="RHEA:64904"/>
        <dbReference type="ChEBI" id="CHEBI:15377"/>
        <dbReference type="ChEBI" id="CHEBI:15378"/>
        <dbReference type="ChEBI" id="CHEBI:37565"/>
        <dbReference type="ChEBI" id="CHEBI:43474"/>
        <dbReference type="ChEBI" id="CHEBI:58115"/>
    </reaction>
    <physiologicalReaction direction="left-to-right" evidence="39">
        <dbReference type="Rhea" id="RHEA:64905"/>
    </physiologicalReaction>
</comment>
<comment type="function">
    <text evidence="24">Catalyzes the hydrolysis of both di- and triphosphate nucleotides (NDPs and NTPs) and hydrolyze NTPs to nucleotide monophosphates (NMPs) in two distinct successive phosphate-releasing steps, with NDPs as intermediates and participates in the regulation of extracellular levels of nucleotides. By hydrolyzing proinflammatory ATP and platelet-activating ADP to AMP, it blocks platelet aggregation and supports blood flow.</text>
</comment>
<sequence length="564" mass="63736">MKTTDDELVNNIDLAVNFLVSLLKKNWQNLLALILQEYHGQAPVPVLRHSLINPSAAKIKSELKSFCSRNILIILGFSSIMAVIALIAVGLTQNKPLPENVKYGIVLDAGSSHTSLYIYKWPAEKENDTGVVHQIEECKLKGPGISRYAQRLNEIDAYLTECMERASQVIPKSQHQGTPVYLGATAGMRLLRMENEHLADKVLSMVTKSLNNYHFDFHGARIITGQEEGAYGWITINYLLGKFTQKLSWLNLKPNGGNSQGTYGALDLGGASTQITFVPQNERIESPSNALHFRLYGKDYSVYTHSFLCYGKDQALRQKLAKDIQGTNGILRDPCFHPGYEIVMNVSELYSGPCTKRFEMTLPFDKFLIQGTGNYQQCHESILELFNTSYCPYSHCSFNGIFLPPLHGDFGAFSAYYYVMEFLNFTSEETPTQEKVIDSMEKFCSQPWNELKTYFGDVKEKYLSEYCFSGAYILSLLLNGYHFTADSWKNIHFMGKIHSSSVGWTLGYMLNLTNMIPAEEPLSTPLSHSTYVFLMVLFSLILVAVAIIGLFIFHKPSYFWKDMV</sequence>
<evidence type="ECO:0000256" key="13">
    <source>
        <dbReference type="ARBA" id="ARBA00022842"/>
    </source>
</evidence>
<reference evidence="45 46" key="1">
    <citation type="submission" date="2021-02" db="EMBL/GenBank/DDBJ databases">
        <title>Safari Cat Assemblies.</title>
        <authorList>
            <person name="Bredemeyer K.R."/>
            <person name="Murphy W.J."/>
        </authorList>
    </citation>
    <scope>NUCLEOTIDE SEQUENCE [LARGE SCALE GENOMIC DNA]</scope>
</reference>
<evidence type="ECO:0000256" key="24">
    <source>
        <dbReference type="ARBA" id="ARBA00045877"/>
    </source>
</evidence>
<evidence type="ECO:0000256" key="40">
    <source>
        <dbReference type="ARBA" id="ARBA00049373"/>
    </source>
</evidence>
<evidence type="ECO:0000256" key="18">
    <source>
        <dbReference type="ARBA" id="ARBA00039600"/>
    </source>
</evidence>
<comment type="catalytic activity">
    <reaction evidence="40">
        <text>CTP + 2 H2O = CMP + 2 phosphate + 2 H(+)</text>
        <dbReference type="Rhea" id="RHEA:64908"/>
        <dbReference type="ChEBI" id="CHEBI:15377"/>
        <dbReference type="ChEBI" id="CHEBI:15378"/>
        <dbReference type="ChEBI" id="CHEBI:37563"/>
        <dbReference type="ChEBI" id="CHEBI:43474"/>
        <dbReference type="ChEBI" id="CHEBI:60377"/>
    </reaction>
    <physiologicalReaction direction="left-to-right" evidence="40">
        <dbReference type="Rhea" id="RHEA:64909"/>
    </physiologicalReaction>
</comment>
<feature type="transmembrane region" description="Helical" evidence="44">
    <location>
        <begin position="70"/>
        <end position="91"/>
    </location>
</feature>
<evidence type="ECO:0000256" key="35">
    <source>
        <dbReference type="ARBA" id="ARBA00049104"/>
    </source>
</evidence>
<evidence type="ECO:0000256" key="41">
    <source>
        <dbReference type="ARBA" id="ARBA00049502"/>
    </source>
</evidence>
<dbReference type="Ensembl" id="ENSFCTT00005022304.1">
    <property type="protein sequence ID" value="ENSFCTP00005014554.1"/>
    <property type="gene ID" value="ENSFCTG00005008023.1"/>
</dbReference>
<evidence type="ECO:0000256" key="37">
    <source>
        <dbReference type="ARBA" id="ARBA00049189"/>
    </source>
</evidence>
<evidence type="ECO:0000256" key="16">
    <source>
        <dbReference type="ARBA" id="ARBA00023157"/>
    </source>
</evidence>
<keyword evidence="12" id="KW-0067">ATP-binding</keyword>
<evidence type="ECO:0000256" key="44">
    <source>
        <dbReference type="SAM" id="Phobius"/>
    </source>
</evidence>
<comment type="cofactor">
    <cofactor evidence="2">
        <name>Mg(2+)</name>
        <dbReference type="ChEBI" id="CHEBI:18420"/>
    </cofactor>
</comment>
<evidence type="ECO:0000256" key="10">
    <source>
        <dbReference type="ARBA" id="ARBA00022801"/>
    </source>
</evidence>
<evidence type="ECO:0000256" key="22">
    <source>
        <dbReference type="ARBA" id="ARBA00044280"/>
    </source>
</evidence>
<keyword evidence="11" id="KW-0106">Calcium</keyword>
<evidence type="ECO:0000256" key="39">
    <source>
        <dbReference type="ARBA" id="ARBA00049333"/>
    </source>
</evidence>
<comment type="catalytic activity">
    <reaction evidence="35">
        <text>CTP + H2O = CDP + phosphate + H(+)</text>
        <dbReference type="Rhea" id="RHEA:29387"/>
        <dbReference type="ChEBI" id="CHEBI:15377"/>
        <dbReference type="ChEBI" id="CHEBI:15378"/>
        <dbReference type="ChEBI" id="CHEBI:37563"/>
        <dbReference type="ChEBI" id="CHEBI:43474"/>
        <dbReference type="ChEBI" id="CHEBI:58069"/>
    </reaction>
    <physiologicalReaction direction="left-to-right" evidence="35">
        <dbReference type="Rhea" id="RHEA:29388"/>
    </physiologicalReaction>
</comment>
<keyword evidence="9" id="KW-0547">Nucleotide-binding</keyword>
<comment type="subcellular location">
    <subcellularLocation>
        <location evidence="4">Membrane</location>
        <location evidence="4">Caveola</location>
    </subcellularLocation>
    <subcellularLocation>
        <location evidence="3">Membrane</location>
        <topology evidence="3">Multi-pass membrane protein</topology>
    </subcellularLocation>
</comment>
<evidence type="ECO:0000256" key="15">
    <source>
        <dbReference type="ARBA" id="ARBA00023136"/>
    </source>
</evidence>
<dbReference type="InterPro" id="IPR023674">
    <property type="entry name" value="Ribosomal_uL1-like"/>
</dbReference>
<keyword evidence="10 43" id="KW-0378">Hydrolase</keyword>
<dbReference type="SUPFAM" id="SSF56808">
    <property type="entry name" value="Ribosomal protein L1"/>
    <property type="match status" value="1"/>
</dbReference>
<comment type="catalytic activity">
    <reaction evidence="34">
        <text>a ribonucleoside 5'-diphosphate + H2O = a ribonucleoside 5'-phosphate + phosphate + H(+)</text>
        <dbReference type="Rhea" id="RHEA:36799"/>
        <dbReference type="ChEBI" id="CHEBI:15377"/>
        <dbReference type="ChEBI" id="CHEBI:15378"/>
        <dbReference type="ChEBI" id="CHEBI:43474"/>
        <dbReference type="ChEBI" id="CHEBI:57930"/>
        <dbReference type="ChEBI" id="CHEBI:58043"/>
    </reaction>
    <physiologicalReaction direction="left-to-right" evidence="34">
        <dbReference type="Rhea" id="RHEA:36800"/>
    </physiologicalReaction>
</comment>
<accession>A0ABI7WXF9</accession>
<feature type="transmembrane region" description="Helical" evidence="44">
    <location>
        <begin position="531"/>
        <end position="553"/>
    </location>
</feature>
<evidence type="ECO:0000256" key="1">
    <source>
        <dbReference type="ARBA" id="ARBA00001913"/>
    </source>
</evidence>
<evidence type="ECO:0000256" key="9">
    <source>
        <dbReference type="ARBA" id="ARBA00022741"/>
    </source>
</evidence>
<evidence type="ECO:0000256" key="19">
    <source>
        <dbReference type="ARBA" id="ARBA00041335"/>
    </source>
</evidence>
<gene>
    <name evidence="45" type="primary">ENTPD1</name>
</gene>
<evidence type="ECO:0000256" key="5">
    <source>
        <dbReference type="ARBA" id="ARBA00009283"/>
    </source>
</evidence>
<keyword evidence="16" id="KW-1015">Disulfide bond</keyword>
<evidence type="ECO:0000256" key="3">
    <source>
        <dbReference type="ARBA" id="ARBA00004141"/>
    </source>
</evidence>
<comment type="catalytic activity">
    <reaction evidence="28">
        <text>a ribonucleoside 5'-triphosphate + H2O = a ribonucleoside 5'-diphosphate + phosphate + H(+)</text>
        <dbReference type="Rhea" id="RHEA:23680"/>
        <dbReference type="ChEBI" id="CHEBI:15377"/>
        <dbReference type="ChEBI" id="CHEBI:15378"/>
        <dbReference type="ChEBI" id="CHEBI:43474"/>
        <dbReference type="ChEBI" id="CHEBI:57930"/>
        <dbReference type="ChEBI" id="CHEBI:61557"/>
    </reaction>
    <physiologicalReaction direction="left-to-right" evidence="28">
        <dbReference type="Rhea" id="RHEA:23681"/>
    </physiologicalReaction>
</comment>
<evidence type="ECO:0000256" key="20">
    <source>
        <dbReference type="ARBA" id="ARBA00042147"/>
    </source>
</evidence>
<evidence type="ECO:0000256" key="21">
    <source>
        <dbReference type="ARBA" id="ARBA00042196"/>
    </source>
</evidence>
<comment type="catalytic activity">
    <reaction evidence="36">
        <text>GTP + H2O = GDP + phosphate + H(+)</text>
        <dbReference type="Rhea" id="RHEA:19669"/>
        <dbReference type="ChEBI" id="CHEBI:15377"/>
        <dbReference type="ChEBI" id="CHEBI:15378"/>
        <dbReference type="ChEBI" id="CHEBI:37565"/>
        <dbReference type="ChEBI" id="CHEBI:43474"/>
        <dbReference type="ChEBI" id="CHEBI:58189"/>
    </reaction>
    <physiologicalReaction direction="left-to-right" evidence="36">
        <dbReference type="Rhea" id="RHEA:19670"/>
    </physiologicalReaction>
</comment>
<comment type="catalytic activity">
    <reaction evidence="31">
        <text>IDP + H2O = IMP + phosphate + H(+)</text>
        <dbReference type="Rhea" id="RHEA:35207"/>
        <dbReference type="ChEBI" id="CHEBI:15377"/>
        <dbReference type="ChEBI" id="CHEBI:15378"/>
        <dbReference type="ChEBI" id="CHEBI:43474"/>
        <dbReference type="ChEBI" id="CHEBI:58053"/>
        <dbReference type="ChEBI" id="CHEBI:58280"/>
    </reaction>
    <physiologicalReaction direction="left-to-right" evidence="31">
        <dbReference type="Rhea" id="RHEA:35208"/>
    </physiologicalReaction>
</comment>
<keyword evidence="14 44" id="KW-1133">Transmembrane helix</keyword>
<reference evidence="45" key="2">
    <citation type="submission" date="2025-08" db="UniProtKB">
        <authorList>
            <consortium name="Ensembl"/>
        </authorList>
    </citation>
    <scope>IDENTIFICATION</scope>
    <source>
        <strain evidence="45">breed Abyssinian</strain>
    </source>
</reference>
<dbReference type="PROSITE" id="PS01238">
    <property type="entry name" value="GDA1_CD39_NTPASE"/>
    <property type="match status" value="1"/>
</dbReference>
<evidence type="ECO:0000256" key="6">
    <source>
        <dbReference type="ARBA" id="ARBA00011748"/>
    </source>
</evidence>
<keyword evidence="8 44" id="KW-0812">Transmembrane</keyword>
<evidence type="ECO:0000256" key="2">
    <source>
        <dbReference type="ARBA" id="ARBA00001946"/>
    </source>
</evidence>
<keyword evidence="46" id="KW-1185">Reference proteome</keyword>
<comment type="catalytic activity">
    <reaction evidence="25">
        <text>a ribonucleoside 5'-triphosphate + 2 H2O = a ribonucleoside 5'-phosphate + 2 phosphate + 2 H(+)</text>
        <dbReference type="Rhea" id="RHEA:36795"/>
        <dbReference type="ChEBI" id="CHEBI:15377"/>
        <dbReference type="ChEBI" id="CHEBI:15378"/>
        <dbReference type="ChEBI" id="CHEBI:43474"/>
        <dbReference type="ChEBI" id="CHEBI:58043"/>
        <dbReference type="ChEBI" id="CHEBI:61557"/>
        <dbReference type="EC" id="3.6.1.5"/>
    </reaction>
    <physiologicalReaction direction="left-to-right" evidence="25">
        <dbReference type="Rhea" id="RHEA:36796"/>
    </physiologicalReaction>
</comment>
<evidence type="ECO:0000256" key="11">
    <source>
        <dbReference type="ARBA" id="ARBA00022837"/>
    </source>
</evidence>
<comment type="catalytic activity">
    <reaction evidence="32">
        <text>ATP + 2 H2O = AMP + 2 phosphate + 2 H(+)</text>
        <dbReference type="Rhea" id="RHEA:20988"/>
        <dbReference type="ChEBI" id="CHEBI:15377"/>
        <dbReference type="ChEBI" id="CHEBI:15378"/>
        <dbReference type="ChEBI" id="CHEBI:30616"/>
        <dbReference type="ChEBI" id="CHEBI:43474"/>
        <dbReference type="ChEBI" id="CHEBI:456215"/>
    </reaction>
    <physiologicalReaction direction="left-to-right" evidence="32">
        <dbReference type="Rhea" id="RHEA:20989"/>
    </physiologicalReaction>
</comment>
<keyword evidence="13" id="KW-0460">Magnesium</keyword>
<evidence type="ECO:0000256" key="33">
    <source>
        <dbReference type="ARBA" id="ARBA00048778"/>
    </source>
</evidence>
<evidence type="ECO:0000256" key="26">
    <source>
        <dbReference type="ARBA" id="ARBA00047358"/>
    </source>
</evidence>
<dbReference type="InterPro" id="IPR000407">
    <property type="entry name" value="GDA1_CD39_NTPase"/>
</dbReference>
<evidence type="ECO:0000256" key="32">
    <source>
        <dbReference type="ARBA" id="ARBA00048517"/>
    </source>
</evidence>
<evidence type="ECO:0000256" key="27">
    <source>
        <dbReference type="ARBA" id="ARBA00047627"/>
    </source>
</evidence>
<evidence type="ECO:0000256" key="34">
    <source>
        <dbReference type="ARBA" id="ARBA00048790"/>
    </source>
</evidence>
<protein>
    <recommendedName>
        <fullName evidence="18">Ectonucleoside triphosphate diphosphohydrolase 1</fullName>
        <ecNumber evidence="7">3.6.1.5</ecNumber>
    </recommendedName>
    <alternativeName>
        <fullName evidence="23">ATP diphosphohydrolase</fullName>
    </alternativeName>
    <alternativeName>
        <fullName evidence="20">Ecto-ATP diphosphohydrolase 1</fullName>
    </alternativeName>
    <alternativeName>
        <fullName evidence="21">Ecto-apyrase</fullName>
    </alternativeName>
    <alternativeName>
        <fullName evidence="19">Lymphoid cell activation antigen</fullName>
    </alternativeName>
    <alternativeName>
        <fullName evidence="22">Nucleoside triphosphate diphosphohydrolase 1</fullName>
    </alternativeName>
</protein>
<dbReference type="Gene3D" id="3.30.420.150">
    <property type="entry name" value="Exopolyphosphatase. Domain 2"/>
    <property type="match status" value="1"/>
</dbReference>
<evidence type="ECO:0000256" key="8">
    <source>
        <dbReference type="ARBA" id="ARBA00022692"/>
    </source>
</evidence>
<evidence type="ECO:0000256" key="36">
    <source>
        <dbReference type="ARBA" id="ARBA00049117"/>
    </source>
</evidence>
<name>A0ABI7WXF9_FELCA</name>
<comment type="catalytic activity">
    <reaction evidence="33">
        <text>ATP + H2O = ADP + phosphate + H(+)</text>
        <dbReference type="Rhea" id="RHEA:13065"/>
        <dbReference type="ChEBI" id="CHEBI:15377"/>
        <dbReference type="ChEBI" id="CHEBI:15378"/>
        <dbReference type="ChEBI" id="CHEBI:30616"/>
        <dbReference type="ChEBI" id="CHEBI:43474"/>
        <dbReference type="ChEBI" id="CHEBI:456216"/>
    </reaction>
    <physiologicalReaction direction="left-to-right" evidence="33">
        <dbReference type="Rhea" id="RHEA:13066"/>
    </physiologicalReaction>
</comment>
<evidence type="ECO:0000256" key="17">
    <source>
        <dbReference type="ARBA" id="ARBA00023180"/>
    </source>
</evidence>
<evidence type="ECO:0000313" key="46">
    <source>
        <dbReference type="Proteomes" id="UP000823872"/>
    </source>
</evidence>
<dbReference type="GeneTree" id="ENSGT01150000286965"/>
<evidence type="ECO:0000256" key="42">
    <source>
        <dbReference type="ARBA" id="ARBA00049526"/>
    </source>
</evidence>
<dbReference type="Gene3D" id="3.30.420.40">
    <property type="match status" value="1"/>
</dbReference>
<dbReference type="PANTHER" id="PTHR11782">
    <property type="entry name" value="ADENOSINE/GUANOSINE DIPHOSPHATASE"/>
    <property type="match status" value="1"/>
</dbReference>
<evidence type="ECO:0000256" key="38">
    <source>
        <dbReference type="ARBA" id="ARBA00049315"/>
    </source>
</evidence>
<comment type="catalytic activity">
    <reaction evidence="38">
        <text>UTP + 2 H2O = UMP + 2 phosphate + 2 H(+)</text>
        <dbReference type="Rhea" id="RHEA:64896"/>
        <dbReference type="ChEBI" id="CHEBI:15377"/>
        <dbReference type="ChEBI" id="CHEBI:15378"/>
        <dbReference type="ChEBI" id="CHEBI:43474"/>
        <dbReference type="ChEBI" id="CHEBI:46398"/>
        <dbReference type="ChEBI" id="CHEBI:57865"/>
    </reaction>
    <physiologicalReaction direction="left-to-right" evidence="38">
        <dbReference type="Rhea" id="RHEA:64897"/>
    </physiologicalReaction>
</comment>
<comment type="catalytic activity">
    <reaction evidence="41">
        <text>UDP + H2O = UMP + phosphate + H(+)</text>
        <dbReference type="Rhea" id="RHEA:64876"/>
        <dbReference type="ChEBI" id="CHEBI:15377"/>
        <dbReference type="ChEBI" id="CHEBI:15378"/>
        <dbReference type="ChEBI" id="CHEBI:43474"/>
        <dbReference type="ChEBI" id="CHEBI:57865"/>
        <dbReference type="ChEBI" id="CHEBI:58223"/>
    </reaction>
    <physiologicalReaction direction="left-to-right" evidence="41">
        <dbReference type="Rhea" id="RHEA:64877"/>
    </physiologicalReaction>
</comment>
<evidence type="ECO:0000256" key="14">
    <source>
        <dbReference type="ARBA" id="ARBA00022989"/>
    </source>
</evidence>
<comment type="catalytic activity">
    <reaction evidence="30">
        <text>GDP + H2O = GMP + phosphate + H(+)</text>
        <dbReference type="Rhea" id="RHEA:22156"/>
        <dbReference type="ChEBI" id="CHEBI:15377"/>
        <dbReference type="ChEBI" id="CHEBI:15378"/>
        <dbReference type="ChEBI" id="CHEBI:43474"/>
        <dbReference type="ChEBI" id="CHEBI:58115"/>
        <dbReference type="ChEBI" id="CHEBI:58189"/>
    </reaction>
    <physiologicalReaction direction="left-to-right" evidence="30">
        <dbReference type="Rhea" id="RHEA:22157"/>
    </physiologicalReaction>
</comment>